<dbReference type="Pfam" id="PF17919">
    <property type="entry name" value="RT_RNaseH_2"/>
    <property type="match status" value="1"/>
</dbReference>
<dbReference type="InterPro" id="IPR041577">
    <property type="entry name" value="RT_RNaseH_2"/>
</dbReference>
<dbReference type="Proteomes" id="UP000663823">
    <property type="component" value="Unassembled WGS sequence"/>
</dbReference>
<sequence>IHFRNQMDLFVTLNRDTQFNRIDFSEAYLQVELDDETFKNIKQFLTSPLALTHYDPSLPLVLAMDVSNTGVEAVIYHRYSDCTEKAIVHVSKTITQMKSRYVQIEKEALAIIYGIQKFDQFSRGQKKDIPTTSANRLQRWAIRLMDYTYDIEYCSTKNFGQSDGLSCLLIGSGTSFNKQDPSEVHLIASIQQENQTELPLRMSHIAKATRRGPLLMHVYHYVLSG</sequence>
<name>A0A819UQT2_9BILA</name>
<dbReference type="GO" id="GO:0003824">
    <property type="term" value="F:catalytic activity"/>
    <property type="evidence" value="ECO:0007669"/>
    <property type="project" value="UniProtKB-KW"/>
</dbReference>
<dbReference type="InterPro" id="IPR043502">
    <property type="entry name" value="DNA/RNA_pol_sf"/>
</dbReference>
<evidence type="ECO:0000313" key="3">
    <source>
        <dbReference type="EMBL" id="CAF4092360.1"/>
    </source>
</evidence>
<proteinExistence type="predicted"/>
<accession>A0A819UQT2</accession>
<feature type="domain" description="Reverse transcriptase/retrotransposon-derived protein RNase H-like" evidence="2">
    <location>
        <begin position="35"/>
        <end position="126"/>
    </location>
</feature>
<feature type="non-terminal residue" evidence="3">
    <location>
        <position position="1"/>
    </location>
</feature>
<organism evidence="3 4">
    <name type="scientific">Rotaria sordida</name>
    <dbReference type="NCBI Taxonomy" id="392033"/>
    <lineage>
        <taxon>Eukaryota</taxon>
        <taxon>Metazoa</taxon>
        <taxon>Spiralia</taxon>
        <taxon>Gnathifera</taxon>
        <taxon>Rotifera</taxon>
        <taxon>Eurotatoria</taxon>
        <taxon>Bdelloidea</taxon>
        <taxon>Philodinida</taxon>
        <taxon>Philodinidae</taxon>
        <taxon>Rotaria</taxon>
    </lineage>
</organism>
<dbReference type="InterPro" id="IPR050951">
    <property type="entry name" value="Retrovirus_Pol_polyprotein"/>
</dbReference>
<keyword evidence="1" id="KW-0511">Multifunctional enzyme</keyword>
<dbReference type="EMBL" id="CAJOAX010011370">
    <property type="protein sequence ID" value="CAF4092360.1"/>
    <property type="molecule type" value="Genomic_DNA"/>
</dbReference>
<reference evidence="3" key="1">
    <citation type="submission" date="2021-02" db="EMBL/GenBank/DDBJ databases">
        <authorList>
            <person name="Nowell W R."/>
        </authorList>
    </citation>
    <scope>NUCLEOTIDE SEQUENCE</scope>
</reference>
<evidence type="ECO:0000313" key="4">
    <source>
        <dbReference type="Proteomes" id="UP000663823"/>
    </source>
</evidence>
<evidence type="ECO:0000256" key="1">
    <source>
        <dbReference type="ARBA" id="ARBA00023268"/>
    </source>
</evidence>
<dbReference type="SUPFAM" id="SSF56672">
    <property type="entry name" value="DNA/RNA polymerases"/>
    <property type="match status" value="1"/>
</dbReference>
<protein>
    <recommendedName>
        <fullName evidence="2">Reverse transcriptase/retrotransposon-derived protein RNase H-like domain-containing protein</fullName>
    </recommendedName>
</protein>
<evidence type="ECO:0000259" key="2">
    <source>
        <dbReference type="Pfam" id="PF17919"/>
    </source>
</evidence>
<comment type="caution">
    <text evidence="3">The sequence shown here is derived from an EMBL/GenBank/DDBJ whole genome shotgun (WGS) entry which is preliminary data.</text>
</comment>
<dbReference type="AlphaFoldDB" id="A0A819UQT2"/>
<dbReference type="PANTHER" id="PTHR37984">
    <property type="entry name" value="PROTEIN CBG26694"/>
    <property type="match status" value="1"/>
</dbReference>
<gene>
    <name evidence="3" type="ORF">OTI717_LOCUS33737</name>
</gene>
<dbReference type="PANTHER" id="PTHR37984:SF5">
    <property type="entry name" value="PROTEIN NYNRIN-LIKE"/>
    <property type="match status" value="1"/>
</dbReference>